<dbReference type="AlphaFoldDB" id="C6BBR0"/>
<dbReference type="InterPro" id="IPR036514">
    <property type="entry name" value="SGNH_hydro_sf"/>
</dbReference>
<dbReference type="HOGENOM" id="CLU_1495035_0_0_4"/>
<dbReference type="PANTHER" id="PTHR14209:SF19">
    <property type="entry name" value="ISOAMYL ACETATE-HYDROLYZING ESTERASE 1 HOMOLOG"/>
    <property type="match status" value="1"/>
</dbReference>
<dbReference type="InterPro" id="IPR045136">
    <property type="entry name" value="Iah1-like"/>
</dbReference>
<accession>C6BBR0</accession>
<evidence type="ECO:0000313" key="2">
    <source>
        <dbReference type="EMBL" id="ACS63516.1"/>
    </source>
</evidence>
<dbReference type="InterPro" id="IPR013830">
    <property type="entry name" value="SGNH_hydro"/>
</dbReference>
<dbReference type="Pfam" id="PF13472">
    <property type="entry name" value="Lipase_GDSL_2"/>
    <property type="match status" value="1"/>
</dbReference>
<reference evidence="2" key="1">
    <citation type="submission" date="2009-06" db="EMBL/GenBank/DDBJ databases">
        <title>Complete sequence chromosome 1 of Ralstonia pickettii 12D.</title>
        <authorList>
            <consortium name="US DOE Joint Genome Institute"/>
            <person name="Lucas S."/>
            <person name="Copeland A."/>
            <person name="Lapidus A."/>
            <person name="Glavina del Rio T."/>
            <person name="Dalin E."/>
            <person name="Tice H."/>
            <person name="Bruce D."/>
            <person name="Goodwin L."/>
            <person name="Pitluck S."/>
            <person name="Sims D."/>
            <person name="Meincke L."/>
            <person name="Brettin T."/>
            <person name="Detter J.C."/>
            <person name="Han C."/>
            <person name="Larimer F."/>
            <person name="Land M."/>
            <person name="Hauser L."/>
            <person name="Kyrpides N."/>
            <person name="Ovchinnikova G."/>
            <person name="Marsh T."/>
            <person name="Richardson P."/>
        </authorList>
    </citation>
    <scope>NUCLEOTIDE SEQUENCE [LARGE SCALE GENOMIC DNA]</scope>
    <source>
        <strain evidence="2">12D</strain>
    </source>
</reference>
<dbReference type="SUPFAM" id="SSF52266">
    <property type="entry name" value="SGNH hydrolase"/>
    <property type="match status" value="1"/>
</dbReference>
<proteinExistence type="predicted"/>
<evidence type="ECO:0000259" key="1">
    <source>
        <dbReference type="Pfam" id="PF13472"/>
    </source>
</evidence>
<organism evidence="2">
    <name type="scientific">Ralstonia pickettii (strain 12D)</name>
    <dbReference type="NCBI Taxonomy" id="428406"/>
    <lineage>
        <taxon>Bacteria</taxon>
        <taxon>Pseudomonadati</taxon>
        <taxon>Pseudomonadota</taxon>
        <taxon>Betaproteobacteria</taxon>
        <taxon>Burkholderiales</taxon>
        <taxon>Burkholderiaceae</taxon>
        <taxon>Ralstonia</taxon>
    </lineage>
</organism>
<dbReference type="EMBL" id="CP001644">
    <property type="protein sequence ID" value="ACS63516.1"/>
    <property type="molecule type" value="Genomic_DNA"/>
</dbReference>
<dbReference type="KEGG" id="rpf:Rpic12D_2242"/>
<protein>
    <submittedName>
        <fullName evidence="2">Lipolytic protein G-D-S-L family</fullName>
    </submittedName>
</protein>
<gene>
    <name evidence="2" type="ordered locus">Rpic12D_2242</name>
</gene>
<dbReference type="Gene3D" id="3.40.50.1110">
    <property type="entry name" value="SGNH hydrolase"/>
    <property type="match status" value="1"/>
</dbReference>
<name>C6BBR0_RALP1</name>
<dbReference type="PANTHER" id="PTHR14209">
    <property type="entry name" value="ISOAMYL ACETATE-HYDROLYZING ESTERASE 1"/>
    <property type="match status" value="1"/>
</dbReference>
<feature type="domain" description="SGNH hydrolase-type esterase" evidence="1">
    <location>
        <begin position="7"/>
        <end position="160"/>
    </location>
</feature>
<dbReference type="GO" id="GO:0016788">
    <property type="term" value="F:hydrolase activity, acting on ester bonds"/>
    <property type="evidence" value="ECO:0007669"/>
    <property type="project" value="UniProtKB-ARBA"/>
</dbReference>
<sequence>MRIQLFGDSTVDQEAAYWQSQWPGHVVNNAVSGTTSAQLRAGTDGSNLPWPNSVDDNADYIVIGHGANDSTYAAGSTVDQFKDNLRFFARNAKHAKVIFMTPLPSITPWRMDVLPPYAQAMRDVAKEVGAMLIDRDACWRARPDWQTLLYDGTHATPDGREWSVDHCAAPVIGPFLQPLA</sequence>